<comment type="caution">
    <text evidence="2">The sequence shown here is derived from an EMBL/GenBank/DDBJ whole genome shotgun (WGS) entry which is preliminary data.</text>
</comment>
<name>A0ABD5RVG1_9EURY</name>
<dbReference type="Proteomes" id="UP001596328">
    <property type="component" value="Unassembled WGS sequence"/>
</dbReference>
<keyword evidence="1" id="KW-1133">Transmembrane helix</keyword>
<reference evidence="2 3" key="1">
    <citation type="journal article" date="2019" name="Int. J. Syst. Evol. Microbiol.">
        <title>The Global Catalogue of Microorganisms (GCM) 10K type strain sequencing project: providing services to taxonomists for standard genome sequencing and annotation.</title>
        <authorList>
            <consortium name="The Broad Institute Genomics Platform"/>
            <consortium name="The Broad Institute Genome Sequencing Center for Infectious Disease"/>
            <person name="Wu L."/>
            <person name="Ma J."/>
        </authorList>
    </citation>
    <scope>NUCLEOTIDE SEQUENCE [LARGE SCALE GENOMIC DNA]</scope>
    <source>
        <strain evidence="2 3">NBRC 111368</strain>
    </source>
</reference>
<keyword evidence="1" id="KW-0472">Membrane</keyword>
<protein>
    <recommendedName>
        <fullName evidence="4">PGF-CTERM protein</fullName>
    </recommendedName>
</protein>
<evidence type="ECO:0000256" key="1">
    <source>
        <dbReference type="SAM" id="Phobius"/>
    </source>
</evidence>
<keyword evidence="1" id="KW-0812">Transmembrane</keyword>
<evidence type="ECO:0000313" key="2">
    <source>
        <dbReference type="EMBL" id="MFC6723214.1"/>
    </source>
</evidence>
<dbReference type="EMBL" id="JBHSWU010000007">
    <property type="protein sequence ID" value="MFC6723214.1"/>
    <property type="molecule type" value="Genomic_DNA"/>
</dbReference>
<dbReference type="AlphaFoldDB" id="A0ABD5RVG1"/>
<accession>A0ABD5RVG1</accession>
<sequence>MREKLGTVGVLALVLAVVTGSVAGAAYTTTIWSDSEFSDWTGDGVASAGDNLTVNGGAASSPEHVNVGNATTLEVDVVSGTTSISVIMTDEDGNQANNSPIQYYRGEDGTNEYEYNASGDTLNVSLDEIGAEPNTSYNFTVLALNGEATISGVRLVEPAEQPTKTVTLVDNATSNSTVEVYDSNDSKVDTLDLNGSDSVSTTLNAGNYSYDVLDADGNVSASQEQFAVSQDSTDVTFALGSSDGGVVVTDPDDSGGSTGSTVGVVLVGLVLIAAFVLAARSLD</sequence>
<feature type="transmembrane region" description="Helical" evidence="1">
    <location>
        <begin position="261"/>
        <end position="279"/>
    </location>
</feature>
<gene>
    <name evidence="2" type="ORF">ACFQE1_02155</name>
</gene>
<organism evidence="2 3">
    <name type="scientific">Halobium palmae</name>
    <dbReference type="NCBI Taxonomy" id="1776492"/>
    <lineage>
        <taxon>Archaea</taxon>
        <taxon>Methanobacteriati</taxon>
        <taxon>Methanobacteriota</taxon>
        <taxon>Stenosarchaea group</taxon>
        <taxon>Halobacteria</taxon>
        <taxon>Halobacteriales</taxon>
        <taxon>Haloferacaceae</taxon>
        <taxon>Halobium</taxon>
    </lineage>
</organism>
<evidence type="ECO:0000313" key="3">
    <source>
        <dbReference type="Proteomes" id="UP001596328"/>
    </source>
</evidence>
<proteinExistence type="predicted"/>
<keyword evidence="3" id="KW-1185">Reference proteome</keyword>
<evidence type="ECO:0008006" key="4">
    <source>
        <dbReference type="Google" id="ProtNLM"/>
    </source>
</evidence>